<dbReference type="Pfam" id="PF02837">
    <property type="entry name" value="Glyco_hydro_2_N"/>
    <property type="match status" value="1"/>
</dbReference>
<evidence type="ECO:0000313" key="5">
    <source>
        <dbReference type="Proteomes" id="UP000261166"/>
    </source>
</evidence>
<feature type="region of interest" description="Disordered" evidence="2">
    <location>
        <begin position="146"/>
        <end position="165"/>
    </location>
</feature>
<dbReference type="Gene3D" id="2.60.120.260">
    <property type="entry name" value="Galactose-binding domain-like"/>
    <property type="match status" value="1"/>
</dbReference>
<dbReference type="InterPro" id="IPR008979">
    <property type="entry name" value="Galactose-bd-like_sf"/>
</dbReference>
<evidence type="ECO:0000256" key="2">
    <source>
        <dbReference type="SAM" id="MobiDB-lite"/>
    </source>
</evidence>
<dbReference type="RefSeq" id="WP_025489511.1">
    <property type="nucleotide sequence ID" value="NZ_JBKVAZ010000002.1"/>
</dbReference>
<protein>
    <recommendedName>
        <fullName evidence="3">Glycosyl hydrolases family 2 sugar binding domain-containing protein</fullName>
    </recommendedName>
</protein>
<dbReference type="AlphaFoldDB" id="A0A3E3IEN2"/>
<dbReference type="PANTHER" id="PTHR42732">
    <property type="entry name" value="BETA-GALACTOSIDASE"/>
    <property type="match status" value="1"/>
</dbReference>
<dbReference type="EMBL" id="QVLU01000034">
    <property type="protein sequence ID" value="RGE65538.1"/>
    <property type="molecule type" value="Genomic_DNA"/>
</dbReference>
<evidence type="ECO:0000256" key="1">
    <source>
        <dbReference type="ARBA" id="ARBA00007401"/>
    </source>
</evidence>
<organism evidence="4 5">
    <name type="scientific">Eisenbergiella massiliensis</name>
    <dbReference type="NCBI Taxonomy" id="1720294"/>
    <lineage>
        <taxon>Bacteria</taxon>
        <taxon>Bacillati</taxon>
        <taxon>Bacillota</taxon>
        <taxon>Clostridia</taxon>
        <taxon>Lachnospirales</taxon>
        <taxon>Lachnospiraceae</taxon>
        <taxon>Eisenbergiella</taxon>
    </lineage>
</organism>
<accession>A0A3E3IEN2</accession>
<gene>
    <name evidence="4" type="ORF">DWY69_25760</name>
</gene>
<dbReference type="InterPro" id="IPR017853">
    <property type="entry name" value="GH"/>
</dbReference>
<feature type="domain" description="Glycosyl hydrolases family 2 sugar binding" evidence="3">
    <location>
        <begin position="12"/>
        <end position="141"/>
    </location>
</feature>
<dbReference type="InterPro" id="IPR051913">
    <property type="entry name" value="GH2_Domain-Containing"/>
</dbReference>
<dbReference type="Proteomes" id="UP000261166">
    <property type="component" value="Unassembled WGS sequence"/>
</dbReference>
<evidence type="ECO:0000313" key="4">
    <source>
        <dbReference type="EMBL" id="RGE65538.1"/>
    </source>
</evidence>
<reference evidence="4 5" key="1">
    <citation type="submission" date="2018-08" db="EMBL/GenBank/DDBJ databases">
        <title>A genome reference for cultivated species of the human gut microbiota.</title>
        <authorList>
            <person name="Zou Y."/>
            <person name="Xue W."/>
            <person name="Luo G."/>
        </authorList>
    </citation>
    <scope>NUCLEOTIDE SEQUENCE [LARGE SCALE GENOMIC DNA]</scope>
    <source>
        <strain evidence="4 5">AF26-4BH</strain>
    </source>
</reference>
<comment type="caution">
    <text evidence="4">The sequence shown here is derived from an EMBL/GenBank/DDBJ whole genome shotgun (WGS) entry which is preliminary data.</text>
</comment>
<dbReference type="SUPFAM" id="SSF51445">
    <property type="entry name" value="(Trans)glycosidases"/>
    <property type="match status" value="1"/>
</dbReference>
<comment type="similarity">
    <text evidence="1">Belongs to the glycosyl hydrolase 2 family.</text>
</comment>
<dbReference type="SUPFAM" id="SSF49785">
    <property type="entry name" value="Galactose-binding domain-like"/>
    <property type="match status" value="1"/>
</dbReference>
<dbReference type="InterPro" id="IPR006104">
    <property type="entry name" value="Glyco_hydro_2_N"/>
</dbReference>
<name>A0A3E3IEN2_9FIRM</name>
<dbReference type="PANTHER" id="PTHR42732:SF1">
    <property type="entry name" value="BETA-MANNOSIDASE"/>
    <property type="match status" value="1"/>
</dbReference>
<dbReference type="Gene3D" id="3.20.20.80">
    <property type="entry name" value="Glycosidases"/>
    <property type="match status" value="1"/>
</dbReference>
<dbReference type="GO" id="GO:0005975">
    <property type="term" value="P:carbohydrate metabolic process"/>
    <property type="evidence" value="ECO:0007669"/>
    <property type="project" value="InterPro"/>
</dbReference>
<dbReference type="OrthoDB" id="9814867at2"/>
<feature type="region of interest" description="Disordered" evidence="2">
    <location>
        <begin position="42"/>
        <end position="61"/>
    </location>
</feature>
<sequence>MTENTKVTTVLLNGSWDFALDPERRGIPEKWYLKKLSDQVHLPGTTDSNGKGTGPEKENYRNLNRRNSYMGQAWYQKKIWIPDSFLGKHITLFLERCLWDTMLWVDDGFVGSGESLAAPHVFDLTDRAAPGEHVLTLMVDNSNLGDETAEEADTSGYRDLSSGFSRRRKRNCGGHHTAFLMSTNWNGVTGAMELRAQEPVRLEKADIYPTKELDALRIRLKIANQTGCEEEGELHFELKDELGSCLLSGEKKLPVTKAEVQYGSFFLELPEGMTQWSEFTPVLYHMEFVFRAGKRESHFTAAFGLRYLEIEDNHILLNGHRVFLRGTVENCTFPLTFAPPCDRASWDRIFKTAADYGLNHFRFHSFCPPEAAFDAADRAGFLLQIELGGSSCPDKPEEEEDSLFLRRELERILYCYGGHPSFGMLSMGNEQLVALHQPKMLEEHQKMLNEKVDYARKLDPRHLYTCTSHPCTRESNSDYFVSAWTMKGWDAARAGKMTGNRDFYLNAIMWGGPDPLDTCIYCTQPPTLAYDYDQGLTGADRPFICHEAGQWEVFPDVREIPRFCGVLEAGNLKLIREDLEKKGMLALVPEFVRASGKLSLMLYRDEIETMLKSRKLSGFQLLDLTDYPGQGTSTVGLLDAFWNSKGLVLPEEFRRSCSSLTMLLRSKKRVYTAGEVWKGEAYCANYRPSGIAADWRYTVNIGWNTLAEGGGSAEVLPGEVNCLGEFVFTMPERKEAYQLKITLELLGTGTENSWDFWVYPQKEAKEDKNGCSQIITQLDESAEKRLREGEGLLLLPEKVPDSLPGVFTTVFWNPQMKKQTGTFGICCNPTIPALRGFPNEGYTQWQWWDILGSSQVMNLDNMPVTPQIRVIDSYMSNRKLGLLFEAAVEKGRLLVCSAGLQGSLEDRPASRWLKNCLLRYLMSGSFCPQERLTMEQLKRYFKPLEKGGGLPYEQ</sequence>
<proteinExistence type="inferred from homology"/>
<evidence type="ECO:0000259" key="3">
    <source>
        <dbReference type="Pfam" id="PF02837"/>
    </source>
</evidence>
<dbReference type="GO" id="GO:0004553">
    <property type="term" value="F:hydrolase activity, hydrolyzing O-glycosyl compounds"/>
    <property type="evidence" value="ECO:0007669"/>
    <property type="project" value="InterPro"/>
</dbReference>